<dbReference type="Proteomes" id="UP001139031">
    <property type="component" value="Unassembled WGS sequence"/>
</dbReference>
<accession>A0ABS7U049</accession>
<keyword evidence="2" id="KW-1185">Reference proteome</keyword>
<gene>
    <name evidence="1" type="ORF">K7C98_31735</name>
</gene>
<name>A0ABS7U049_9BACT</name>
<protein>
    <submittedName>
        <fullName evidence="1">Uncharacterized protein</fullName>
    </submittedName>
</protein>
<sequence length="53" mass="5950">MRASTIRAPPRGRQAASVHRRELTLELRRELVARPLGLAHARALRARGDSPVR</sequence>
<organism evidence="1 2">
    <name type="scientific">Nannocystis pusilla</name>
    <dbReference type="NCBI Taxonomy" id="889268"/>
    <lineage>
        <taxon>Bacteria</taxon>
        <taxon>Pseudomonadati</taxon>
        <taxon>Myxococcota</taxon>
        <taxon>Polyangia</taxon>
        <taxon>Nannocystales</taxon>
        <taxon>Nannocystaceae</taxon>
        <taxon>Nannocystis</taxon>
    </lineage>
</organism>
<comment type="caution">
    <text evidence="1">The sequence shown here is derived from an EMBL/GenBank/DDBJ whole genome shotgun (WGS) entry which is preliminary data.</text>
</comment>
<proteinExistence type="predicted"/>
<reference evidence="1" key="1">
    <citation type="submission" date="2021-08" db="EMBL/GenBank/DDBJ databases">
        <authorList>
            <person name="Stevens D.C."/>
        </authorList>
    </citation>
    <scope>NUCLEOTIDE SEQUENCE</scope>
    <source>
        <strain evidence="1">DSM 53165</strain>
    </source>
</reference>
<dbReference type="EMBL" id="JAIRAU010000044">
    <property type="protein sequence ID" value="MBZ5713825.1"/>
    <property type="molecule type" value="Genomic_DNA"/>
</dbReference>
<evidence type="ECO:0000313" key="2">
    <source>
        <dbReference type="Proteomes" id="UP001139031"/>
    </source>
</evidence>
<evidence type="ECO:0000313" key="1">
    <source>
        <dbReference type="EMBL" id="MBZ5713825.1"/>
    </source>
</evidence>